<evidence type="ECO:0000256" key="5">
    <source>
        <dbReference type="ARBA" id="ARBA00023136"/>
    </source>
</evidence>
<sequence>MHEHSSNRKTRSRSTRGEEGCHVPAMWCIIRCVLQGTSSWERETALTSKLDLPPTHTMSTPRPRPPQIHVDESLPVAGILAACAASQSPDPTWLRSYLSRTFTSLSLASGTRTAMIEQALEISSSDNRISNALHSLDGYLSASSFGPSTAVPLVTALLYADVSASTAYDARARETLARFISALHLSPTILYLAERDLALLVDALSKNADIDGKNVEAVDHDEAENKRRKNAKWLKIGTASVIGGIALGLSGGLIAPALLPALGSVGLAGVSAPLAALGGGGAVAVGGLFGAAGAGVGAAAMASRTGEVEEFVFEPFSMLQGSKRSTYDTAIVSMSRRIHEVVVPLKEEDELAGRGGLLVWELLTSQEYAMIVPGAMAFGVQFRAFPDKKAGKGAEWLLPEEKMDAGGLNKRGDGRKRRTTGAVTVLGSGEYILRFRLLPGSLPVRISYRVAIVPPGKDPPIWVMEENEYQPADLLTGDVRSLSMAIFVPGLIAAEDVGSYPGMFADQFSSVEGALQQFNVQAFAVRWESSLLMELSEALRSLIGKMAVSAAAQKGAMMVAPALIGAVALPISVIGALRTIIGNTWARTISRAAECGYMLAAELASRSFGNRPVILAGYSAGALVIFCCLEELARRNLVGIVHDVCLIGAPCSASLVKWREIRTAVAGRLVNVYNPSDWYLELYHRGTNLGANRSFKETKWLCLSWINRIGLRQSSKFLTRAQKMMSLCLRRSVIQSEDPMPRQKDPQYRHSKKHGVGLYHTAYFVAFLTLERMTAILAAFHSQKFRNPHEGSCESNKRTFEHCSLYPSQCINSSAKLCFETTGISC</sequence>
<evidence type="ECO:0000313" key="8">
    <source>
        <dbReference type="Proteomes" id="UP000012073"/>
    </source>
</evidence>
<keyword evidence="3 6" id="KW-0812">Transmembrane</keyword>
<evidence type="ECO:0000313" key="7">
    <source>
        <dbReference type="EMBL" id="CDF38139.1"/>
    </source>
</evidence>
<evidence type="ECO:0000256" key="2">
    <source>
        <dbReference type="ARBA" id="ARBA00009824"/>
    </source>
</evidence>
<dbReference type="EMBL" id="HG001898">
    <property type="protein sequence ID" value="CDF38139.1"/>
    <property type="molecule type" value="Genomic_DNA"/>
</dbReference>
<dbReference type="PANTHER" id="PTHR17920:SF3">
    <property type="entry name" value="TRANSMEMBRANE AND COILED-COIL DOMAIN-CONTAINING PROTEIN 4"/>
    <property type="match status" value="1"/>
</dbReference>
<feature type="transmembrane region" description="Helical" evidence="6">
    <location>
        <begin position="274"/>
        <end position="296"/>
    </location>
</feature>
<dbReference type="AlphaFoldDB" id="R7QJ68"/>
<dbReference type="PANTHER" id="PTHR17920">
    <property type="entry name" value="TRANSMEMBRANE AND COILED-COIL DOMAIN-CONTAINING PROTEIN 4 TMCO4"/>
    <property type="match status" value="1"/>
</dbReference>
<keyword evidence="4 6" id="KW-1133">Transmembrane helix</keyword>
<keyword evidence="5 6" id="KW-0472">Membrane</keyword>
<dbReference type="Gramene" id="CDF38139">
    <property type="protein sequence ID" value="CDF38139"/>
    <property type="gene ID" value="CHC_T00006321001"/>
</dbReference>
<comment type="subcellular location">
    <subcellularLocation>
        <location evidence="1">Membrane</location>
        <topology evidence="1">Multi-pass membrane protein</topology>
    </subcellularLocation>
</comment>
<dbReference type="InterPro" id="IPR007941">
    <property type="entry name" value="DUF726"/>
</dbReference>
<name>R7QJ68_CHOCR</name>
<protein>
    <submittedName>
        <fullName evidence="7">Uncharacterized protein</fullName>
    </submittedName>
</protein>
<dbReference type="GeneID" id="17325717"/>
<dbReference type="GO" id="GO:0016020">
    <property type="term" value="C:membrane"/>
    <property type="evidence" value="ECO:0007669"/>
    <property type="project" value="UniProtKB-SubCell"/>
</dbReference>
<gene>
    <name evidence="7" type="ORF">CHC_T00006321001</name>
</gene>
<dbReference type="KEGG" id="ccp:CHC_T00006321001"/>
<organism evidence="7 8">
    <name type="scientific">Chondrus crispus</name>
    <name type="common">Carrageen Irish moss</name>
    <name type="synonym">Polymorpha crispa</name>
    <dbReference type="NCBI Taxonomy" id="2769"/>
    <lineage>
        <taxon>Eukaryota</taxon>
        <taxon>Rhodophyta</taxon>
        <taxon>Florideophyceae</taxon>
        <taxon>Rhodymeniophycidae</taxon>
        <taxon>Gigartinales</taxon>
        <taxon>Gigartinaceae</taxon>
        <taxon>Chondrus</taxon>
    </lineage>
</organism>
<dbReference type="InterPro" id="IPR029058">
    <property type="entry name" value="AB_hydrolase_fold"/>
</dbReference>
<evidence type="ECO:0000256" key="6">
    <source>
        <dbReference type="SAM" id="Phobius"/>
    </source>
</evidence>
<keyword evidence="8" id="KW-1185">Reference proteome</keyword>
<feature type="transmembrane region" description="Helical" evidence="6">
    <location>
        <begin position="236"/>
        <end position="262"/>
    </location>
</feature>
<reference evidence="8" key="1">
    <citation type="journal article" date="2013" name="Proc. Natl. Acad. Sci. U.S.A.">
        <title>Genome structure and metabolic features in the red seaweed Chondrus crispus shed light on evolution of the Archaeplastida.</title>
        <authorList>
            <person name="Collen J."/>
            <person name="Porcel B."/>
            <person name="Carre W."/>
            <person name="Ball S.G."/>
            <person name="Chaparro C."/>
            <person name="Tonon T."/>
            <person name="Barbeyron T."/>
            <person name="Michel G."/>
            <person name="Noel B."/>
            <person name="Valentin K."/>
            <person name="Elias M."/>
            <person name="Artiguenave F."/>
            <person name="Arun A."/>
            <person name="Aury J.M."/>
            <person name="Barbosa-Neto J.F."/>
            <person name="Bothwell J.H."/>
            <person name="Bouget F.Y."/>
            <person name="Brillet L."/>
            <person name="Cabello-Hurtado F."/>
            <person name="Capella-Gutierrez S."/>
            <person name="Charrier B."/>
            <person name="Cladiere L."/>
            <person name="Cock J.M."/>
            <person name="Coelho S.M."/>
            <person name="Colleoni C."/>
            <person name="Czjzek M."/>
            <person name="Da Silva C."/>
            <person name="Delage L."/>
            <person name="Denoeud F."/>
            <person name="Deschamps P."/>
            <person name="Dittami S.M."/>
            <person name="Gabaldon T."/>
            <person name="Gachon C.M."/>
            <person name="Groisillier A."/>
            <person name="Herve C."/>
            <person name="Jabbari K."/>
            <person name="Katinka M."/>
            <person name="Kloareg B."/>
            <person name="Kowalczyk N."/>
            <person name="Labadie K."/>
            <person name="Leblanc C."/>
            <person name="Lopez P.J."/>
            <person name="McLachlan D.H."/>
            <person name="Meslet-Cladiere L."/>
            <person name="Moustafa A."/>
            <person name="Nehr Z."/>
            <person name="Nyvall Collen P."/>
            <person name="Panaud O."/>
            <person name="Partensky F."/>
            <person name="Poulain J."/>
            <person name="Rensing S.A."/>
            <person name="Rousvoal S."/>
            <person name="Samson G."/>
            <person name="Symeonidi A."/>
            <person name="Weissenbach J."/>
            <person name="Zambounis A."/>
            <person name="Wincker P."/>
            <person name="Boyen C."/>
        </authorList>
    </citation>
    <scope>NUCLEOTIDE SEQUENCE [LARGE SCALE GENOMIC DNA]</scope>
    <source>
        <strain evidence="8">cv. Stackhouse</strain>
    </source>
</reference>
<dbReference type="OrthoDB" id="4200at2759"/>
<dbReference type="OMA" id="NTWARTI"/>
<evidence type="ECO:0000256" key="1">
    <source>
        <dbReference type="ARBA" id="ARBA00004141"/>
    </source>
</evidence>
<evidence type="ECO:0000256" key="3">
    <source>
        <dbReference type="ARBA" id="ARBA00022692"/>
    </source>
</evidence>
<accession>R7QJ68</accession>
<dbReference type="RefSeq" id="XP_005718008.1">
    <property type="nucleotide sequence ID" value="XM_005717951.1"/>
</dbReference>
<evidence type="ECO:0000256" key="4">
    <source>
        <dbReference type="ARBA" id="ARBA00022989"/>
    </source>
</evidence>
<proteinExistence type="inferred from homology"/>
<dbReference type="Pfam" id="PF05277">
    <property type="entry name" value="DUF726"/>
    <property type="match status" value="2"/>
</dbReference>
<comment type="similarity">
    <text evidence="2">Belongs to the TMCO4 family.</text>
</comment>
<dbReference type="Proteomes" id="UP000012073">
    <property type="component" value="Unassembled WGS sequence"/>
</dbReference>
<feature type="transmembrane region" description="Helical" evidence="6">
    <location>
        <begin position="555"/>
        <end position="577"/>
    </location>
</feature>
<dbReference type="SUPFAM" id="SSF53474">
    <property type="entry name" value="alpha/beta-Hydrolases"/>
    <property type="match status" value="1"/>
</dbReference>